<feature type="region of interest" description="Disordered" evidence="1">
    <location>
        <begin position="58"/>
        <end position="142"/>
    </location>
</feature>
<proteinExistence type="predicted"/>
<dbReference type="EMBL" id="JABANM010024780">
    <property type="protein sequence ID" value="KAF4715670.1"/>
    <property type="molecule type" value="Genomic_DNA"/>
</dbReference>
<dbReference type="Proteomes" id="UP000574390">
    <property type="component" value="Unassembled WGS sequence"/>
</dbReference>
<sequence>LWRGRSVVSVKAREGRLYCSEHVYVNVGQLEKRVNDRFTGVEILFFFCGERERSVVMIDPATATGEDGSISSPGTDEGPSSVHKAARSSEATSLDPPPITQRSSIAEISMRATEASFHSVASDVEPSPTHEDREEPAPQRIM</sequence>
<evidence type="ECO:0000313" key="2">
    <source>
        <dbReference type="EMBL" id="KAF4715670.1"/>
    </source>
</evidence>
<feature type="compositionally biased region" description="Basic and acidic residues" evidence="1">
    <location>
        <begin position="128"/>
        <end position="142"/>
    </location>
</feature>
<organism evidence="2 3">
    <name type="scientific">Perkinsus olseni</name>
    <name type="common">Perkinsus atlanticus</name>
    <dbReference type="NCBI Taxonomy" id="32597"/>
    <lineage>
        <taxon>Eukaryota</taxon>
        <taxon>Sar</taxon>
        <taxon>Alveolata</taxon>
        <taxon>Perkinsozoa</taxon>
        <taxon>Perkinsea</taxon>
        <taxon>Perkinsida</taxon>
        <taxon>Perkinsidae</taxon>
        <taxon>Perkinsus</taxon>
    </lineage>
</organism>
<dbReference type="AlphaFoldDB" id="A0A7J6R7J2"/>
<reference evidence="2 3" key="1">
    <citation type="submission" date="2020-04" db="EMBL/GenBank/DDBJ databases">
        <title>Perkinsus olseni comparative genomics.</title>
        <authorList>
            <person name="Bogema D.R."/>
        </authorList>
    </citation>
    <scope>NUCLEOTIDE SEQUENCE [LARGE SCALE GENOMIC DNA]</scope>
    <source>
        <strain evidence="2">ATCC PRA-205</strain>
    </source>
</reference>
<evidence type="ECO:0000256" key="1">
    <source>
        <dbReference type="SAM" id="MobiDB-lite"/>
    </source>
</evidence>
<comment type="caution">
    <text evidence="2">The sequence shown here is derived from an EMBL/GenBank/DDBJ whole genome shotgun (WGS) entry which is preliminary data.</text>
</comment>
<name>A0A7J6R7J2_PEROL</name>
<gene>
    <name evidence="2" type="ORF">FOZ62_019007</name>
</gene>
<protein>
    <submittedName>
        <fullName evidence="2">Uncharacterized protein</fullName>
    </submittedName>
</protein>
<evidence type="ECO:0000313" key="3">
    <source>
        <dbReference type="Proteomes" id="UP000574390"/>
    </source>
</evidence>
<accession>A0A7J6R7J2</accession>
<feature type="non-terminal residue" evidence="2">
    <location>
        <position position="142"/>
    </location>
</feature>